<protein>
    <submittedName>
        <fullName evidence="2">Uncharacterized protein</fullName>
    </submittedName>
</protein>
<feature type="region of interest" description="Disordered" evidence="1">
    <location>
        <begin position="457"/>
        <end position="477"/>
    </location>
</feature>
<evidence type="ECO:0000313" key="2">
    <source>
        <dbReference type="EMBL" id="QHS99106.1"/>
    </source>
</evidence>
<evidence type="ECO:0000256" key="1">
    <source>
        <dbReference type="SAM" id="MobiDB-lite"/>
    </source>
</evidence>
<dbReference type="AlphaFoldDB" id="A0A6C0C404"/>
<accession>A0A6C0C404</accession>
<organism evidence="2">
    <name type="scientific">viral metagenome</name>
    <dbReference type="NCBI Taxonomy" id="1070528"/>
    <lineage>
        <taxon>unclassified sequences</taxon>
        <taxon>metagenomes</taxon>
        <taxon>organismal metagenomes</taxon>
    </lineage>
</organism>
<feature type="compositionally biased region" description="Low complexity" evidence="1">
    <location>
        <begin position="457"/>
        <end position="469"/>
    </location>
</feature>
<proteinExistence type="predicted"/>
<sequence>MNNVKKNRTSVRMLGNGDKWTRFTMNKTQRDQPVYSNVQPRCSESKTDTGCKTCHGCTYTIDVSKNAFNGAYPTNGSFVSVNLIVDSSANEPYQWQYNATVESFSLTVDPVKGAKVTLNIENEKCIGSIIGVYFYAPVSGNGIYMGQYKRCDGTDESSQYAIDVTQNGPYPTNAKRMGAPYRNPIAGWRNSLDCCENGLATTGESRQPTNTIYKDNYSGEKGPDGSCPTDCLSNKVVQRPGIQGRTHRPIIRSGMQEKNNCCKSSNGGCQKKNNYSFSYQQYLNNSRCLSYERSLEKYVIPSSENCGSGKNSYRKSSCCNCSCNNDTEGRKCGKKDATHTVYNPSNKKFSKQGAVSAGSRLDRLKLDTIKASNSKCVKRYKEIKSKFVNGTTYKVPNGNYGGGKPRFTGWMFNGHHSEVKGRVYNMVRYNQQPLGIPQLTATPLSCVKQCFPRTLNSSSNGSTAAGNRSRIPGSKCHDKSQCSKCGDNSINPCKNIPNQTGQGLSCC</sequence>
<name>A0A6C0C404_9ZZZZ</name>
<dbReference type="EMBL" id="MN739334">
    <property type="protein sequence ID" value="QHS99106.1"/>
    <property type="molecule type" value="Genomic_DNA"/>
</dbReference>
<reference evidence="2" key="1">
    <citation type="journal article" date="2020" name="Nature">
        <title>Giant virus diversity and host interactions through global metagenomics.</title>
        <authorList>
            <person name="Schulz F."/>
            <person name="Roux S."/>
            <person name="Paez-Espino D."/>
            <person name="Jungbluth S."/>
            <person name="Walsh D.A."/>
            <person name="Denef V.J."/>
            <person name="McMahon K.D."/>
            <person name="Konstantinidis K.T."/>
            <person name="Eloe-Fadrosh E.A."/>
            <person name="Kyrpides N.C."/>
            <person name="Woyke T."/>
        </authorList>
    </citation>
    <scope>NUCLEOTIDE SEQUENCE</scope>
    <source>
        <strain evidence="2">GVMAG-M-3300020185-33</strain>
    </source>
</reference>